<evidence type="ECO:0000313" key="3">
    <source>
        <dbReference type="EMBL" id="GES99604.1"/>
    </source>
</evidence>
<dbReference type="Proteomes" id="UP000247702">
    <property type="component" value="Unassembled WGS sequence"/>
</dbReference>
<comment type="caution">
    <text evidence="2">The sequence shown here is derived from an EMBL/GenBank/DDBJ whole genome shotgun (WGS) entry which is preliminary data.</text>
</comment>
<reference evidence="2 4" key="1">
    <citation type="submission" date="2017-11" db="EMBL/GenBank/DDBJ databases">
        <title>The genome of Rhizophagus clarus HR1 reveals common genetic basis of auxotrophy among arbuscular mycorrhizal fungi.</title>
        <authorList>
            <person name="Kobayashi Y."/>
        </authorList>
    </citation>
    <scope>NUCLEOTIDE SEQUENCE [LARGE SCALE GENOMIC DNA]</scope>
    <source>
        <strain evidence="2 4">HR1</strain>
    </source>
</reference>
<dbReference type="InterPro" id="IPR001810">
    <property type="entry name" value="F-box_dom"/>
</dbReference>
<dbReference type="AlphaFoldDB" id="A0A2Z6RCJ8"/>
<evidence type="ECO:0000313" key="4">
    <source>
        <dbReference type="Proteomes" id="UP000247702"/>
    </source>
</evidence>
<dbReference type="Proteomes" id="UP000615446">
    <property type="component" value="Unassembled WGS sequence"/>
</dbReference>
<reference evidence="3" key="2">
    <citation type="submission" date="2019-10" db="EMBL/GenBank/DDBJ databases">
        <title>Conservation and host-specific expression of non-tandemly repeated heterogenous ribosome RNA gene in arbuscular mycorrhizal fungi.</title>
        <authorList>
            <person name="Maeda T."/>
            <person name="Kobayashi Y."/>
            <person name="Nakagawa T."/>
            <person name="Ezawa T."/>
            <person name="Yamaguchi K."/>
            <person name="Bino T."/>
            <person name="Nishimoto Y."/>
            <person name="Shigenobu S."/>
            <person name="Kawaguchi M."/>
        </authorList>
    </citation>
    <scope>NUCLEOTIDE SEQUENCE</scope>
    <source>
        <strain evidence="3">HR1</strain>
    </source>
</reference>
<dbReference type="OrthoDB" id="2374577at2759"/>
<name>A0A2Z6RCJ8_9GLOM</name>
<evidence type="ECO:0000259" key="1">
    <source>
        <dbReference type="Pfam" id="PF12937"/>
    </source>
</evidence>
<organism evidence="2 4">
    <name type="scientific">Rhizophagus clarus</name>
    <dbReference type="NCBI Taxonomy" id="94130"/>
    <lineage>
        <taxon>Eukaryota</taxon>
        <taxon>Fungi</taxon>
        <taxon>Fungi incertae sedis</taxon>
        <taxon>Mucoromycota</taxon>
        <taxon>Glomeromycotina</taxon>
        <taxon>Glomeromycetes</taxon>
        <taxon>Glomerales</taxon>
        <taxon>Glomeraceae</taxon>
        <taxon>Rhizophagus</taxon>
    </lineage>
</organism>
<dbReference type="Pfam" id="PF12937">
    <property type="entry name" value="F-box-like"/>
    <property type="match status" value="1"/>
</dbReference>
<dbReference type="EMBL" id="BEXD01000802">
    <property type="protein sequence ID" value="GBB90288.1"/>
    <property type="molecule type" value="Genomic_DNA"/>
</dbReference>
<protein>
    <recommendedName>
        <fullName evidence="1">F-box domain-containing protein</fullName>
    </recommendedName>
</protein>
<dbReference type="EMBL" id="BLAL01000281">
    <property type="protein sequence ID" value="GES99604.1"/>
    <property type="molecule type" value="Genomic_DNA"/>
</dbReference>
<sequence length="385" mass="45367">MRKLKLLQLNKIRKPAPLLPTECMQQILNYVDDQENGLYSCLLVNKYWCKNVLPLLWASPFQGSFIISHWVLATSNLKGTLSKKAINQLNNYKIIDTLISCLDNKEFYYLNSLFQKFYSINLKINNKVPLINYSSFLQELSYSEFENTIYIYLMRKFKDKFKEQQILVMVTSLMRLFLKESTNLRILIFNKKFHNLDTPNLLPKLMTKNFIFSYNNNMMMGKDSSSSSSSSSSSLNRLVKFQINNINSTLTQNTINLLKLISINCKNIHYLDFKFKHYEYNDNILQLIISIIKSQDHISEFNISQIKINFELILLNLLLLHKNTLISMKLDHVHISENSTEILKQFYNIRKVKLLHCNKLTSEVLPDYSELLESLIDIKHREKKR</sequence>
<proteinExistence type="predicted"/>
<gene>
    <name evidence="3" type="ORF">RCL2_002609400</name>
    <name evidence="2" type="ORF">RclHR1_01720009</name>
</gene>
<dbReference type="STRING" id="94130.A0A2Z6RCJ8"/>
<keyword evidence="4" id="KW-1185">Reference proteome</keyword>
<feature type="domain" description="F-box" evidence="1">
    <location>
        <begin position="18"/>
        <end position="62"/>
    </location>
</feature>
<accession>A0A2Z6RCJ8</accession>
<evidence type="ECO:0000313" key="2">
    <source>
        <dbReference type="EMBL" id="GBB90288.1"/>
    </source>
</evidence>